<dbReference type="Pfam" id="PF00106">
    <property type="entry name" value="adh_short"/>
    <property type="match status" value="1"/>
</dbReference>
<dbReference type="PANTHER" id="PTHR45024">
    <property type="entry name" value="DEHYDROGENASES, SHORT CHAIN"/>
    <property type="match status" value="1"/>
</dbReference>
<dbReference type="Gene3D" id="3.40.50.720">
    <property type="entry name" value="NAD(P)-binding Rossmann-like Domain"/>
    <property type="match status" value="1"/>
</dbReference>
<dbReference type="PRINTS" id="PR00081">
    <property type="entry name" value="GDHRDH"/>
</dbReference>
<comment type="similarity">
    <text evidence="1 3">Belongs to the short-chain dehydrogenases/reductases (SDR) family.</text>
</comment>
<name>A0A845AWJ6_9SPHN</name>
<dbReference type="SUPFAM" id="SSF51735">
    <property type="entry name" value="NAD(P)-binding Rossmann-fold domains"/>
    <property type="match status" value="1"/>
</dbReference>
<dbReference type="RefSeq" id="WP_160780173.1">
    <property type="nucleotide sequence ID" value="NZ_BAAAZF010000001.1"/>
</dbReference>
<gene>
    <name evidence="5" type="ORF">GRI94_13680</name>
</gene>
<protein>
    <submittedName>
        <fullName evidence="5">SDR family NAD(P)-dependent oxidoreductase</fullName>
    </submittedName>
</protein>
<dbReference type="InterPro" id="IPR020904">
    <property type="entry name" value="Sc_DH/Rdtase_CS"/>
</dbReference>
<evidence type="ECO:0000313" key="6">
    <source>
        <dbReference type="Proteomes" id="UP000446786"/>
    </source>
</evidence>
<dbReference type="EMBL" id="WTYE01000001">
    <property type="protein sequence ID" value="MXP32876.1"/>
    <property type="molecule type" value="Genomic_DNA"/>
</dbReference>
<dbReference type="InterPro" id="IPR002347">
    <property type="entry name" value="SDR_fam"/>
</dbReference>
<dbReference type="PRINTS" id="PR00080">
    <property type="entry name" value="SDRFAMILY"/>
</dbReference>
<dbReference type="GO" id="GO:0016491">
    <property type="term" value="F:oxidoreductase activity"/>
    <property type="evidence" value="ECO:0007669"/>
    <property type="project" value="UniProtKB-KW"/>
</dbReference>
<reference evidence="5 6" key="1">
    <citation type="submission" date="2019-12" db="EMBL/GenBank/DDBJ databases">
        <title>Genomic-based taxomic classification of the family Erythrobacteraceae.</title>
        <authorList>
            <person name="Xu L."/>
        </authorList>
    </citation>
    <scope>NUCLEOTIDE SEQUENCE [LARGE SCALE GENOMIC DNA]</scope>
    <source>
        <strain evidence="5 6">JCM 16677</strain>
    </source>
</reference>
<dbReference type="AlphaFoldDB" id="A0A845AWJ6"/>
<dbReference type="Proteomes" id="UP000446786">
    <property type="component" value="Unassembled WGS sequence"/>
</dbReference>
<comment type="caution">
    <text evidence="5">The sequence shown here is derived from an EMBL/GenBank/DDBJ whole genome shotgun (WGS) entry which is preliminary data.</text>
</comment>
<dbReference type="InterPro" id="IPR057326">
    <property type="entry name" value="KR_dom"/>
</dbReference>
<feature type="domain" description="Ketoreductase" evidence="4">
    <location>
        <begin position="8"/>
        <end position="198"/>
    </location>
</feature>
<sequence length="311" mass="32542">MTISFKDKVAIVTGAGGGLGREYALELARRGAKVVVNDLGGSRDGTGSSDAAAEVVAEIKAAGGEAMANGGSVTEYEQMEKMVADAKQKWGGVHILINNAGVLRDKSFAKMTPDDFEFVVKVHLTGSAFATKACWETFREQAYGRILMTASSTGLFGNFGQANYGAAKLGLAGLTKTLQLEGAKYNIKVNSLSPVAGTRMTEDLFPEEAFKLFSPENVAPAALYLVSEDAPSNQIVGAGAGGFHSAWVMMNDAVWLPEGQRTVEGFADAWDEINAMTNLKAPQSGSEQSGAILAAMQKVLGADAGPSSTRG</sequence>
<accession>A0A845AWJ6</accession>
<evidence type="ECO:0000256" key="1">
    <source>
        <dbReference type="ARBA" id="ARBA00006484"/>
    </source>
</evidence>
<dbReference type="SMART" id="SM00822">
    <property type="entry name" value="PKS_KR"/>
    <property type="match status" value="1"/>
</dbReference>
<evidence type="ECO:0000313" key="5">
    <source>
        <dbReference type="EMBL" id="MXP32876.1"/>
    </source>
</evidence>
<organism evidence="5 6">
    <name type="scientific">Parerythrobacter jejuensis</name>
    <dbReference type="NCBI Taxonomy" id="795812"/>
    <lineage>
        <taxon>Bacteria</taxon>
        <taxon>Pseudomonadati</taxon>
        <taxon>Pseudomonadota</taxon>
        <taxon>Alphaproteobacteria</taxon>
        <taxon>Sphingomonadales</taxon>
        <taxon>Erythrobacteraceae</taxon>
        <taxon>Parerythrobacter</taxon>
    </lineage>
</organism>
<dbReference type="PROSITE" id="PS00061">
    <property type="entry name" value="ADH_SHORT"/>
    <property type="match status" value="1"/>
</dbReference>
<keyword evidence="2" id="KW-0560">Oxidoreductase</keyword>
<proteinExistence type="inferred from homology"/>
<evidence type="ECO:0000256" key="3">
    <source>
        <dbReference type="RuleBase" id="RU000363"/>
    </source>
</evidence>
<dbReference type="OrthoDB" id="9804774at2"/>
<dbReference type="PANTHER" id="PTHR45024:SF2">
    <property type="entry name" value="SCP2 DOMAIN-CONTAINING PROTEIN"/>
    <property type="match status" value="1"/>
</dbReference>
<evidence type="ECO:0000259" key="4">
    <source>
        <dbReference type="SMART" id="SM00822"/>
    </source>
</evidence>
<evidence type="ECO:0000256" key="2">
    <source>
        <dbReference type="ARBA" id="ARBA00023002"/>
    </source>
</evidence>
<keyword evidence="6" id="KW-1185">Reference proteome</keyword>
<dbReference type="InterPro" id="IPR036291">
    <property type="entry name" value="NAD(P)-bd_dom_sf"/>
</dbReference>
<dbReference type="InterPro" id="IPR051687">
    <property type="entry name" value="Peroxisomal_Beta-Oxidation"/>
</dbReference>